<evidence type="ECO:0000313" key="2">
    <source>
        <dbReference type="EMBL" id="TYS45651.1"/>
    </source>
</evidence>
<dbReference type="RefSeq" id="WP_148976192.1">
    <property type="nucleotide sequence ID" value="NZ_JBNILB010000011.1"/>
</dbReference>
<evidence type="ECO:0000313" key="3">
    <source>
        <dbReference type="Proteomes" id="UP000322139"/>
    </source>
</evidence>
<proteinExistence type="predicted"/>
<dbReference type="Proteomes" id="UP000322139">
    <property type="component" value="Unassembled WGS sequence"/>
</dbReference>
<dbReference type="InterPro" id="IPR011990">
    <property type="entry name" value="TPR-like_helical_dom_sf"/>
</dbReference>
<dbReference type="Gene3D" id="1.25.40.10">
    <property type="entry name" value="Tetratricopeptide repeat domain"/>
    <property type="match status" value="1"/>
</dbReference>
<sequence>MSQNQFLLFDHKKQISLKAERAAFYLQGQIIEAFSEKNEVYYLIFYKYHFLTAVKTTKLRRHSYIELAFKKGMIFESPHPLIKILLSSNHPCQCISFNQLLKKLERQYTPLEKSFILTFFESLIPKRDLFNEIKSVYYEYRRNGDYFSGYQMIRLIMEFAPKTSLAVSHSNDMIFSKYAWRYSEKPEELFAKDPIFAEKTLYSQRADDVCFQQLIDRLEKESRWMDLIALSIQKLIASPSPDCYAHLLKLLAHHTEIDSLHIQESLSFQLSAFLPLQKDLLEKYIQNHAADKVFKLMKTSAFQLDDSQIYAVGEMLEKWEPDNQPVQPELLYPLIKRYTSTFPEKADKLLEKFVISMLNTHELPYIQNWLKPLKDKHKKLLIVEKIDKMQKLYEDPDDMQQLGELYFELSQLDKAVECFSWEMELKPADPRPLQWLAKTYHEKGMDCESDAYRQLCIQLQKRA</sequence>
<keyword evidence="1" id="KW-0802">TPR repeat</keyword>
<dbReference type="AlphaFoldDB" id="A0A5D4R616"/>
<protein>
    <submittedName>
        <fullName evidence="2">Uncharacterized protein</fullName>
    </submittedName>
</protein>
<dbReference type="PROSITE" id="PS50005">
    <property type="entry name" value="TPR"/>
    <property type="match status" value="1"/>
</dbReference>
<name>A0A5D4R616_9BACI</name>
<gene>
    <name evidence="2" type="ORF">FZD51_18935</name>
</gene>
<reference evidence="2 3" key="1">
    <citation type="submission" date="2019-08" db="EMBL/GenBank/DDBJ databases">
        <title>Bacillus genomes from the desert of Cuatro Cienegas, Coahuila.</title>
        <authorList>
            <person name="Olmedo-Alvarez G."/>
        </authorList>
    </citation>
    <scope>NUCLEOTIDE SEQUENCE [LARGE SCALE GENOMIC DNA]</scope>
    <source>
        <strain evidence="2 3">CH446_14T</strain>
    </source>
</reference>
<dbReference type="EMBL" id="VTER01000010">
    <property type="protein sequence ID" value="TYS45651.1"/>
    <property type="molecule type" value="Genomic_DNA"/>
</dbReference>
<dbReference type="InterPro" id="IPR019734">
    <property type="entry name" value="TPR_rpt"/>
</dbReference>
<evidence type="ECO:0000256" key="1">
    <source>
        <dbReference type="PROSITE-ProRule" id="PRU00339"/>
    </source>
</evidence>
<feature type="repeat" description="TPR" evidence="1">
    <location>
        <begin position="396"/>
        <end position="429"/>
    </location>
</feature>
<dbReference type="SUPFAM" id="SSF48452">
    <property type="entry name" value="TPR-like"/>
    <property type="match status" value="1"/>
</dbReference>
<comment type="caution">
    <text evidence="2">The sequence shown here is derived from an EMBL/GenBank/DDBJ whole genome shotgun (WGS) entry which is preliminary data.</text>
</comment>
<organism evidence="2 3">
    <name type="scientific">Bacillus infantis</name>
    <dbReference type="NCBI Taxonomy" id="324767"/>
    <lineage>
        <taxon>Bacteria</taxon>
        <taxon>Bacillati</taxon>
        <taxon>Bacillota</taxon>
        <taxon>Bacilli</taxon>
        <taxon>Bacillales</taxon>
        <taxon>Bacillaceae</taxon>
        <taxon>Bacillus</taxon>
    </lineage>
</organism>
<accession>A0A5D4R616</accession>